<dbReference type="Gramene" id="rna49209">
    <property type="protein sequence ID" value="RHN42726.1"/>
    <property type="gene ID" value="gene49209"/>
</dbReference>
<name>A0A396GNM0_MEDTR</name>
<sequence length="41" mass="4544">MAFSTPTSPTHVFCFKGSAKLMVPAARYQSSRATHEKFIVI</sequence>
<dbReference type="AlphaFoldDB" id="A0A396GNM0"/>
<comment type="caution">
    <text evidence="1">The sequence shown here is derived from an EMBL/GenBank/DDBJ whole genome shotgun (WGS) entry which is preliminary data.</text>
</comment>
<dbReference type="EMBL" id="PSQE01000008">
    <property type="protein sequence ID" value="RHN42726.1"/>
    <property type="molecule type" value="Genomic_DNA"/>
</dbReference>
<evidence type="ECO:0000313" key="1">
    <source>
        <dbReference type="EMBL" id="RHN42726.1"/>
    </source>
</evidence>
<organism evidence="1">
    <name type="scientific">Medicago truncatula</name>
    <name type="common">Barrel medic</name>
    <name type="synonym">Medicago tribuloides</name>
    <dbReference type="NCBI Taxonomy" id="3880"/>
    <lineage>
        <taxon>Eukaryota</taxon>
        <taxon>Viridiplantae</taxon>
        <taxon>Streptophyta</taxon>
        <taxon>Embryophyta</taxon>
        <taxon>Tracheophyta</taxon>
        <taxon>Spermatophyta</taxon>
        <taxon>Magnoliopsida</taxon>
        <taxon>eudicotyledons</taxon>
        <taxon>Gunneridae</taxon>
        <taxon>Pentapetalae</taxon>
        <taxon>rosids</taxon>
        <taxon>fabids</taxon>
        <taxon>Fabales</taxon>
        <taxon>Fabaceae</taxon>
        <taxon>Papilionoideae</taxon>
        <taxon>50 kb inversion clade</taxon>
        <taxon>NPAAA clade</taxon>
        <taxon>Hologalegina</taxon>
        <taxon>IRL clade</taxon>
        <taxon>Trifolieae</taxon>
        <taxon>Medicago</taxon>
    </lineage>
</organism>
<reference evidence="1" key="1">
    <citation type="journal article" date="2018" name="Nat. Plants">
        <title>Whole-genome landscape of Medicago truncatula symbiotic genes.</title>
        <authorList>
            <person name="Pecrix Y."/>
            <person name="Gamas P."/>
            <person name="Carrere S."/>
        </authorList>
    </citation>
    <scope>NUCLEOTIDE SEQUENCE</scope>
    <source>
        <tissue evidence="1">Leaves</tissue>
    </source>
</reference>
<dbReference type="Proteomes" id="UP000265566">
    <property type="component" value="Chromosome 8"/>
</dbReference>
<proteinExistence type="predicted"/>
<accession>A0A396GNM0</accession>
<protein>
    <submittedName>
        <fullName evidence="1">Uncharacterized protein</fullName>
    </submittedName>
</protein>
<gene>
    <name evidence="1" type="ORF">MtrunA17_Chr8g0380111</name>
</gene>